<evidence type="ECO:0000313" key="1">
    <source>
        <dbReference type="EMBL" id="TNN15165.1"/>
    </source>
</evidence>
<feature type="non-terminal residue" evidence="1">
    <location>
        <position position="1"/>
    </location>
</feature>
<evidence type="ECO:0000313" key="2">
    <source>
        <dbReference type="Proteomes" id="UP000311919"/>
    </source>
</evidence>
<reference evidence="1 2" key="1">
    <citation type="submission" date="2019-03" db="EMBL/GenBank/DDBJ databases">
        <title>An improved genome assembly of the fluke Schistosoma japonicum.</title>
        <authorList>
            <person name="Hu W."/>
            <person name="Luo F."/>
            <person name="Yin M."/>
            <person name="Mo X."/>
            <person name="Sun C."/>
            <person name="Wu Q."/>
            <person name="Zhu B."/>
            <person name="Xiang M."/>
            <person name="Wang J."/>
            <person name="Wang Y."/>
            <person name="Zhang T."/>
            <person name="Xu B."/>
            <person name="Zheng H."/>
            <person name="Feng Z."/>
        </authorList>
    </citation>
    <scope>NUCLEOTIDE SEQUENCE [LARGE SCALE GENOMIC DNA]</scope>
    <source>
        <strain evidence="1">HuSjv2</strain>
        <tissue evidence="1">Worms</tissue>
    </source>
</reference>
<dbReference type="EMBL" id="SKCS01000154">
    <property type="protein sequence ID" value="TNN15165.1"/>
    <property type="molecule type" value="Genomic_DNA"/>
</dbReference>
<name>A0A4Z2DFE7_SCHJA</name>
<keyword evidence="2" id="KW-1185">Reference proteome</keyword>
<dbReference type="Proteomes" id="UP000311919">
    <property type="component" value="Unassembled WGS sequence"/>
</dbReference>
<sequence>ISTTHITSNITFMIETPCVFSLMTCSFSNRQALTNTITELRFVIQDTCFALFINRRLYLPASRCLYSQWDSNSIRFYTKRHCVHHWDTDSIASHLRNEYVCVIRMSLYIPVD</sequence>
<dbReference type="AlphaFoldDB" id="A0A4Z2DFE7"/>
<accession>A0A4Z2DFE7</accession>
<proteinExistence type="predicted"/>
<organism evidence="1 2">
    <name type="scientific">Schistosoma japonicum</name>
    <name type="common">Blood fluke</name>
    <dbReference type="NCBI Taxonomy" id="6182"/>
    <lineage>
        <taxon>Eukaryota</taxon>
        <taxon>Metazoa</taxon>
        <taxon>Spiralia</taxon>
        <taxon>Lophotrochozoa</taxon>
        <taxon>Platyhelminthes</taxon>
        <taxon>Trematoda</taxon>
        <taxon>Digenea</taxon>
        <taxon>Strigeidida</taxon>
        <taxon>Schistosomatoidea</taxon>
        <taxon>Schistosomatidae</taxon>
        <taxon>Schistosoma</taxon>
    </lineage>
</organism>
<comment type="caution">
    <text evidence="1">The sequence shown here is derived from an EMBL/GenBank/DDBJ whole genome shotgun (WGS) entry which is preliminary data.</text>
</comment>
<gene>
    <name evidence="1" type="ORF">EWB00_001581</name>
</gene>
<protein>
    <submittedName>
        <fullName evidence="1">Uncharacterized protein</fullName>
    </submittedName>
</protein>